<evidence type="ECO:0000256" key="1">
    <source>
        <dbReference type="SAM" id="SignalP"/>
    </source>
</evidence>
<keyword evidence="1" id="KW-0732">Signal</keyword>
<reference evidence="2" key="1">
    <citation type="submission" date="2020-05" db="EMBL/GenBank/DDBJ databases">
        <authorList>
            <person name="Zhu T."/>
            <person name="Keshari N."/>
            <person name="Lu X."/>
        </authorList>
    </citation>
    <scope>NUCLEOTIDE SEQUENCE</scope>
    <source>
        <strain evidence="2">NK1-22</strain>
    </source>
</reference>
<dbReference type="RefSeq" id="WP_316788155.1">
    <property type="nucleotide sequence ID" value="NZ_CP053540.1"/>
</dbReference>
<organism evidence="2">
    <name type="scientific">Thermoleptolyngbya oregonensis NK1-22</name>
    <dbReference type="NCBI Taxonomy" id="2547457"/>
    <lineage>
        <taxon>Bacteria</taxon>
        <taxon>Bacillati</taxon>
        <taxon>Cyanobacteriota</taxon>
        <taxon>Cyanophyceae</taxon>
        <taxon>Oculatellales</taxon>
        <taxon>Oculatellaceae</taxon>
        <taxon>Thermoleptolyngbya</taxon>
    </lineage>
</organism>
<gene>
    <name evidence="2" type="ORF">HNI00_18080</name>
</gene>
<protein>
    <submittedName>
        <fullName evidence="2">Uncharacterized protein</fullName>
    </submittedName>
</protein>
<dbReference type="AlphaFoldDB" id="A0AA97BN01"/>
<name>A0AA97BN01_9CYAN</name>
<accession>A0AA97BN01</accession>
<proteinExistence type="predicted"/>
<dbReference type="KEGG" id="tog:HNI00_18080"/>
<evidence type="ECO:0000313" key="2">
    <source>
        <dbReference type="EMBL" id="WOB44847.1"/>
    </source>
</evidence>
<sequence length="493" mass="55434">MSVIPPYKSMNPACLSAMPSAMASVMIRPSSSLLRPYYTQITLTSSGARKTQTSLQAKAFLQENCLDAANPFSSHKQLQQQLIALWKTGSETERAIAEICLRCYVSHQIVQVCIELAGRFGLRGGFQLSDLLPLVLDDAPIAWNPNGLLQPSAEPDSPVYRAFAYDILGSFDPSRNTCLSTWTKRKVFYHRELNAFLQERGIYLISDWALLNSATTGQIRRTLASRYALTEAEIQQACQLLESYHAIYSEQLRQVRSRGYRGKCPTPTTQQLQDIAQHLQQTTGQPCFPLQVMAQLSNLAQKLRQRQPSTEPLESVDVPAAAPDEAEQNQSAFLQHYRKALVMVLDRAIAQVICDRLQDLQGQRGQRDRQFLKALHLFYAQGRSMGEIAPLVGMGGQPQVSRLLKLRELRIHVCQQIRERLKTQLYDLVAEYAQERSVHVLSSQIDSILDAEIDRLMTADSAEASTANRSSQGLLAQRFRRYLEQTMTTELAA</sequence>
<feature type="signal peptide" evidence="1">
    <location>
        <begin position="1"/>
        <end position="23"/>
    </location>
</feature>
<dbReference type="EMBL" id="CP053540">
    <property type="protein sequence ID" value="WOB44847.1"/>
    <property type="molecule type" value="Genomic_DNA"/>
</dbReference>
<feature type="chain" id="PRO_5041732207" evidence="1">
    <location>
        <begin position="24"/>
        <end position="493"/>
    </location>
</feature>